<organism evidence="1">
    <name type="scientific">Anguilla anguilla</name>
    <name type="common">European freshwater eel</name>
    <name type="synonym">Muraena anguilla</name>
    <dbReference type="NCBI Taxonomy" id="7936"/>
    <lineage>
        <taxon>Eukaryota</taxon>
        <taxon>Metazoa</taxon>
        <taxon>Chordata</taxon>
        <taxon>Craniata</taxon>
        <taxon>Vertebrata</taxon>
        <taxon>Euteleostomi</taxon>
        <taxon>Actinopterygii</taxon>
        <taxon>Neopterygii</taxon>
        <taxon>Teleostei</taxon>
        <taxon>Anguilliformes</taxon>
        <taxon>Anguillidae</taxon>
        <taxon>Anguilla</taxon>
    </lineage>
</organism>
<proteinExistence type="predicted"/>
<reference evidence="1" key="1">
    <citation type="submission" date="2014-11" db="EMBL/GenBank/DDBJ databases">
        <authorList>
            <person name="Amaro Gonzalez C."/>
        </authorList>
    </citation>
    <scope>NUCLEOTIDE SEQUENCE</scope>
</reference>
<accession>A0A0E9V5X8</accession>
<dbReference type="EMBL" id="GBXM01035914">
    <property type="protein sequence ID" value="JAH72663.1"/>
    <property type="molecule type" value="Transcribed_RNA"/>
</dbReference>
<sequence>MQPISRYHRK</sequence>
<evidence type="ECO:0000313" key="1">
    <source>
        <dbReference type="EMBL" id="JAH72663.1"/>
    </source>
</evidence>
<reference evidence="1" key="2">
    <citation type="journal article" date="2015" name="Fish Shellfish Immunol.">
        <title>Early steps in the European eel (Anguilla anguilla)-Vibrio vulnificus interaction in the gills: Role of the RtxA13 toxin.</title>
        <authorList>
            <person name="Callol A."/>
            <person name="Pajuelo D."/>
            <person name="Ebbesson L."/>
            <person name="Teles M."/>
            <person name="MacKenzie S."/>
            <person name="Amaro C."/>
        </authorList>
    </citation>
    <scope>NUCLEOTIDE SEQUENCE</scope>
</reference>
<protein>
    <submittedName>
        <fullName evidence="1">Uncharacterized protein</fullName>
    </submittedName>
</protein>
<name>A0A0E9V5X8_ANGAN</name>